<dbReference type="InterPro" id="IPR023753">
    <property type="entry name" value="FAD/NAD-binding_dom"/>
</dbReference>
<dbReference type="STRING" id="1121362.A605_02870"/>
<dbReference type="InterPro" id="IPR050446">
    <property type="entry name" value="FAD-oxidoreductase/Apoptosis"/>
</dbReference>
<dbReference type="HOGENOM" id="CLU_003291_4_0_11"/>
<keyword evidence="4" id="KW-0560">Oxidoreductase</keyword>
<name>M1NJM0_9CORY</name>
<gene>
    <name evidence="6" type="ORF">A605_02870</name>
</gene>
<organism evidence="6 7">
    <name type="scientific">Corynebacterium halotolerans YIM 70093 = DSM 44683</name>
    <dbReference type="NCBI Taxonomy" id="1121362"/>
    <lineage>
        <taxon>Bacteria</taxon>
        <taxon>Bacillati</taxon>
        <taxon>Actinomycetota</taxon>
        <taxon>Actinomycetes</taxon>
        <taxon>Mycobacteriales</taxon>
        <taxon>Corynebacteriaceae</taxon>
        <taxon>Corynebacterium</taxon>
    </lineage>
</organism>
<dbReference type="Pfam" id="PF07992">
    <property type="entry name" value="Pyr_redox_2"/>
    <property type="match status" value="1"/>
</dbReference>
<evidence type="ECO:0000256" key="4">
    <source>
        <dbReference type="ARBA" id="ARBA00023002"/>
    </source>
</evidence>
<dbReference type="Gene3D" id="3.50.50.60">
    <property type="entry name" value="FAD/NAD(P)-binding domain"/>
    <property type="match status" value="2"/>
</dbReference>
<evidence type="ECO:0000313" key="7">
    <source>
        <dbReference type="Proteomes" id="UP000011723"/>
    </source>
</evidence>
<dbReference type="AlphaFoldDB" id="M1NJM0"/>
<proteinExistence type="predicted"/>
<dbReference type="PATRIC" id="fig|1121362.3.peg.576"/>
<keyword evidence="3" id="KW-0274">FAD</keyword>
<dbReference type="GO" id="GO:0016651">
    <property type="term" value="F:oxidoreductase activity, acting on NAD(P)H"/>
    <property type="evidence" value="ECO:0007669"/>
    <property type="project" value="TreeGrafter"/>
</dbReference>
<dbReference type="SUPFAM" id="SSF51905">
    <property type="entry name" value="FAD/NAD(P)-binding domain"/>
    <property type="match status" value="2"/>
</dbReference>
<dbReference type="KEGG" id="chn:A605_02870"/>
<evidence type="ECO:0000256" key="3">
    <source>
        <dbReference type="ARBA" id="ARBA00022827"/>
    </source>
</evidence>
<dbReference type="InterPro" id="IPR016156">
    <property type="entry name" value="FAD/NAD-linked_Rdtase_dimer_sf"/>
</dbReference>
<dbReference type="InterPro" id="IPR036188">
    <property type="entry name" value="FAD/NAD-bd_sf"/>
</dbReference>
<evidence type="ECO:0000256" key="2">
    <source>
        <dbReference type="ARBA" id="ARBA00022630"/>
    </source>
</evidence>
<sequence>MTMDHIIIAGNGVAGLTAGDTLRRLGFEGELTVIGEEHHATYSRPALSKAALAPGDELAVNFLPDATHGGTELLGRCTTGLDPEKRTVTLDDGTELSYDGLVIATGTHARRFTGSAREFTLRSLDDAVQLRKRLESRPRVTVIGGGPLGMEVASGAIGLGCAVTLVHPGTPMLPHIGPLLAGVLTEAALEHGLTLVDDFVAEVRETAEGMAVTLASGAELSSDVVISAAGDIPNDGWLRDSGLLVDGRLVTDGRCRVRDNIVAAGDVAWLDGADGPRRSPVWTSAIEQAKTAAAALLTGDEAESLSFQSYFWTDQWGMNLKISGPIPHGDEQPVVVKGDLAERSAVLHWPGQGSAAALNIRMPIPRLHKLAQSEPASV</sequence>
<evidence type="ECO:0000256" key="1">
    <source>
        <dbReference type="ARBA" id="ARBA00001974"/>
    </source>
</evidence>
<dbReference type="Gene3D" id="3.30.390.30">
    <property type="match status" value="1"/>
</dbReference>
<dbReference type="PANTHER" id="PTHR43557">
    <property type="entry name" value="APOPTOSIS-INDUCING FACTOR 1"/>
    <property type="match status" value="1"/>
</dbReference>
<dbReference type="PRINTS" id="PR00469">
    <property type="entry name" value="PNDRDTASEII"/>
</dbReference>
<evidence type="ECO:0000259" key="5">
    <source>
        <dbReference type="Pfam" id="PF07992"/>
    </source>
</evidence>
<accession>M1NJM0</accession>
<evidence type="ECO:0000313" key="6">
    <source>
        <dbReference type="EMBL" id="AGF71588.1"/>
    </source>
</evidence>
<keyword evidence="2" id="KW-0285">Flavoprotein</keyword>
<protein>
    <submittedName>
        <fullName evidence="6">FAD-dependent pyridine nucleotide-disulfide oxidoreductase</fullName>
    </submittedName>
</protein>
<reference evidence="6 7" key="1">
    <citation type="journal article" date="2012" name="Stand. Genomic Sci.">
        <title>Genome sequence of the halotolerant bacterium Corynebacterium halotolerans type strain YIM 70093(T) (= DSM 44683(T)).</title>
        <authorList>
            <person name="Ruckert C."/>
            <person name="Albersmeier A."/>
            <person name="Al-Dilaimi A."/>
            <person name="Niehaus K."/>
            <person name="Szczepanowski R."/>
            <person name="Kalinowski J."/>
        </authorList>
    </citation>
    <scope>NUCLEOTIDE SEQUENCE [LARGE SCALE GENOMIC DNA]</scope>
    <source>
        <strain evidence="6">YIM 70093</strain>
    </source>
</reference>
<feature type="domain" description="FAD/NAD(P)-binding" evidence="5">
    <location>
        <begin position="5"/>
        <end position="289"/>
    </location>
</feature>
<comment type="cofactor">
    <cofactor evidence="1">
        <name>FAD</name>
        <dbReference type="ChEBI" id="CHEBI:57692"/>
    </cofactor>
</comment>
<dbReference type="EMBL" id="CP003697">
    <property type="protein sequence ID" value="AGF71588.1"/>
    <property type="molecule type" value="Genomic_DNA"/>
</dbReference>
<dbReference type="eggNOG" id="COG0446">
    <property type="taxonomic scope" value="Bacteria"/>
</dbReference>
<dbReference type="PRINTS" id="PR00368">
    <property type="entry name" value="FADPNR"/>
</dbReference>
<keyword evidence="7" id="KW-1185">Reference proteome</keyword>
<dbReference type="GO" id="GO:0005737">
    <property type="term" value="C:cytoplasm"/>
    <property type="evidence" value="ECO:0007669"/>
    <property type="project" value="TreeGrafter"/>
</dbReference>
<dbReference type="SUPFAM" id="SSF55424">
    <property type="entry name" value="FAD/NAD-linked reductases, dimerisation (C-terminal) domain"/>
    <property type="match status" value="1"/>
</dbReference>
<dbReference type="PANTHER" id="PTHR43557:SF2">
    <property type="entry name" value="RIESKE DOMAIN-CONTAINING PROTEIN-RELATED"/>
    <property type="match status" value="1"/>
</dbReference>
<dbReference type="Proteomes" id="UP000011723">
    <property type="component" value="Chromosome"/>
</dbReference>